<proteinExistence type="inferred from homology"/>
<dbReference type="Proteomes" id="UP000322000">
    <property type="component" value="Chromosome 14"/>
</dbReference>
<dbReference type="Pfam" id="PF02949">
    <property type="entry name" value="7tm_6"/>
    <property type="match status" value="1"/>
</dbReference>
<evidence type="ECO:0000256" key="7">
    <source>
        <dbReference type="ARBA" id="ARBA00023136"/>
    </source>
</evidence>
<dbReference type="PANTHER" id="PTHR21137:SF35">
    <property type="entry name" value="ODORANT RECEPTOR 19A-RELATED"/>
    <property type="match status" value="1"/>
</dbReference>
<keyword evidence="7 10" id="KW-0472">Membrane</keyword>
<dbReference type="InParanoid" id="A0A7E5W995"/>
<evidence type="ECO:0000256" key="10">
    <source>
        <dbReference type="RuleBase" id="RU351113"/>
    </source>
</evidence>
<keyword evidence="4 10" id="KW-0812">Transmembrane</keyword>
<feature type="transmembrane region" description="Helical" evidence="10">
    <location>
        <begin position="38"/>
        <end position="60"/>
    </location>
</feature>
<dbReference type="KEGG" id="tnl:113500615"/>
<dbReference type="InterPro" id="IPR004117">
    <property type="entry name" value="7tm6_olfct_rcpt"/>
</dbReference>
<dbReference type="GO" id="GO:0007165">
    <property type="term" value="P:signal transduction"/>
    <property type="evidence" value="ECO:0007669"/>
    <property type="project" value="UniProtKB-KW"/>
</dbReference>
<dbReference type="RefSeq" id="XP_026737268.1">
    <property type="nucleotide sequence ID" value="XM_026881467.1"/>
</dbReference>
<dbReference type="GO" id="GO:0004984">
    <property type="term" value="F:olfactory receptor activity"/>
    <property type="evidence" value="ECO:0007669"/>
    <property type="project" value="InterPro"/>
</dbReference>
<dbReference type="GO" id="GO:0005549">
    <property type="term" value="F:odorant binding"/>
    <property type="evidence" value="ECO:0007669"/>
    <property type="project" value="InterPro"/>
</dbReference>
<keyword evidence="6 10" id="KW-1133">Transmembrane helix</keyword>
<comment type="subcellular location">
    <subcellularLocation>
        <location evidence="1 10">Cell membrane</location>
        <topology evidence="1 10">Multi-pass membrane protein</topology>
    </subcellularLocation>
</comment>
<keyword evidence="3 10" id="KW-0716">Sensory transduction</keyword>
<accession>A0A7E5W995</accession>
<keyword evidence="5 10" id="KW-0552">Olfaction</keyword>
<evidence type="ECO:0000256" key="8">
    <source>
        <dbReference type="ARBA" id="ARBA00023170"/>
    </source>
</evidence>
<gene>
    <name evidence="12" type="primary">LOC113500615</name>
</gene>
<dbReference type="OrthoDB" id="7604726at2759"/>
<evidence type="ECO:0000256" key="2">
    <source>
        <dbReference type="ARBA" id="ARBA00022475"/>
    </source>
</evidence>
<organism evidence="11 12">
    <name type="scientific">Trichoplusia ni</name>
    <name type="common">Cabbage looper</name>
    <dbReference type="NCBI Taxonomy" id="7111"/>
    <lineage>
        <taxon>Eukaryota</taxon>
        <taxon>Metazoa</taxon>
        <taxon>Ecdysozoa</taxon>
        <taxon>Arthropoda</taxon>
        <taxon>Hexapoda</taxon>
        <taxon>Insecta</taxon>
        <taxon>Pterygota</taxon>
        <taxon>Neoptera</taxon>
        <taxon>Endopterygota</taxon>
        <taxon>Lepidoptera</taxon>
        <taxon>Glossata</taxon>
        <taxon>Ditrysia</taxon>
        <taxon>Noctuoidea</taxon>
        <taxon>Noctuidae</taxon>
        <taxon>Plusiinae</taxon>
        <taxon>Trichoplusia</taxon>
    </lineage>
</organism>
<dbReference type="PANTHER" id="PTHR21137">
    <property type="entry name" value="ODORANT RECEPTOR"/>
    <property type="match status" value="1"/>
</dbReference>
<evidence type="ECO:0000256" key="1">
    <source>
        <dbReference type="ARBA" id="ARBA00004651"/>
    </source>
</evidence>
<dbReference type="AlphaFoldDB" id="A0A7E5W995"/>
<dbReference type="GeneID" id="113500615"/>
<evidence type="ECO:0000256" key="3">
    <source>
        <dbReference type="ARBA" id="ARBA00022606"/>
    </source>
</evidence>
<protein>
    <recommendedName>
        <fullName evidence="10">Odorant receptor</fullName>
    </recommendedName>
</protein>
<evidence type="ECO:0000256" key="5">
    <source>
        <dbReference type="ARBA" id="ARBA00022725"/>
    </source>
</evidence>
<dbReference type="GO" id="GO:0005886">
    <property type="term" value="C:plasma membrane"/>
    <property type="evidence" value="ECO:0007669"/>
    <property type="project" value="UniProtKB-SubCell"/>
</dbReference>
<feature type="transmembrane region" description="Helical" evidence="10">
    <location>
        <begin position="72"/>
        <end position="91"/>
    </location>
</feature>
<evidence type="ECO:0000313" key="12">
    <source>
        <dbReference type="RefSeq" id="XP_026737268.1"/>
    </source>
</evidence>
<name>A0A7E5W995_TRINI</name>
<evidence type="ECO:0000313" key="11">
    <source>
        <dbReference type="Proteomes" id="UP000322000"/>
    </source>
</evidence>
<evidence type="ECO:0000256" key="9">
    <source>
        <dbReference type="ARBA" id="ARBA00023224"/>
    </source>
</evidence>
<feature type="transmembrane region" description="Helical" evidence="10">
    <location>
        <begin position="269"/>
        <end position="288"/>
    </location>
</feature>
<feature type="transmembrane region" description="Helical" evidence="10">
    <location>
        <begin position="300"/>
        <end position="317"/>
    </location>
</feature>
<feature type="transmembrane region" description="Helical" evidence="10">
    <location>
        <begin position="133"/>
        <end position="158"/>
    </location>
</feature>
<keyword evidence="8 10" id="KW-0675">Receptor</keyword>
<feature type="transmembrane region" description="Helical" evidence="10">
    <location>
        <begin position="183"/>
        <end position="207"/>
    </location>
</feature>
<evidence type="ECO:0000256" key="6">
    <source>
        <dbReference type="ARBA" id="ARBA00022989"/>
    </source>
</evidence>
<sequence>MTKDMNFEEVFVLSTMALRLNRSHYSIARDTKWMIQFFLILSSSFTSLIFLLYSILFNDIKTGKIADASKNLAMVIISLTVTMKYVVLLYHQGSISELISTINVDYDLAKDFPEEEKLIVLKYAKKGVTVSKFWIVFAFGTSAIFPTKAFGLMSYNYWKGEFALVPMFDVTYPGQIEPHKNELWVFLMLFVLCLIFGAYAATMYVGFDPLVPIFMLHTCGQLELLSQRISKAFVEDVNETRQNLIIIILKLQILYNLMRRVKNYFHIFYEYNMKATTFILPLIMFQILEDFRHSRLNVEFLSFFAGCTLHFYMPCYYSDVLMEKCDKFRQALYSSGWEKQPDKQVRQIVLFMLTRAKIPMGISTVFYSINLNTFAEMCRQSYGILSLINAACVEHKNN</sequence>
<comment type="caution">
    <text evidence="10">Lacks conserved residue(s) required for the propagation of feature annotation.</text>
</comment>
<keyword evidence="11" id="KW-1185">Reference proteome</keyword>
<reference evidence="12" key="1">
    <citation type="submission" date="2025-08" db="UniProtKB">
        <authorList>
            <consortium name="RefSeq"/>
        </authorList>
    </citation>
    <scope>IDENTIFICATION</scope>
</reference>
<comment type="similarity">
    <text evidence="10">Belongs to the insect chemoreceptor superfamily. Heteromeric odorant receptor channel (TC 1.A.69) family.</text>
</comment>
<evidence type="ECO:0000256" key="4">
    <source>
        <dbReference type="ARBA" id="ARBA00022692"/>
    </source>
</evidence>
<keyword evidence="9 10" id="KW-0807">Transducer</keyword>
<keyword evidence="2" id="KW-1003">Cell membrane</keyword>